<name>A0ABX1BQM6_9ACTN</name>
<feature type="region of interest" description="Disordered" evidence="1">
    <location>
        <begin position="18"/>
        <end position="77"/>
    </location>
</feature>
<comment type="caution">
    <text evidence="2">The sequence shown here is derived from an EMBL/GenBank/DDBJ whole genome shotgun (WGS) entry which is preliminary data.</text>
</comment>
<sequence length="165" mass="16498">MTDHADLALLAELALREDGDAGSTGSTGPAMGSGPLDGCPDPTGGALAGTGLTGTTPAGEAGAGTTPGGPELRRHLDDCPQCSDTLVTLHRIVRAARSLDPDETPAAPPEALWETIAAELALEGAERGEAAVLRRLLRTEPLEPAPPRSASAPANAASLPGEGAR</sequence>
<reference evidence="2 3" key="1">
    <citation type="submission" date="2020-03" db="EMBL/GenBank/DDBJ databases">
        <title>WGS of actinomycetes isolated from Thailand.</title>
        <authorList>
            <person name="Thawai C."/>
        </authorList>
    </citation>
    <scope>NUCLEOTIDE SEQUENCE [LARGE SCALE GENOMIC DNA]</scope>
    <source>
        <strain evidence="2 3">PLAI 1-29</strain>
    </source>
</reference>
<dbReference type="RefSeq" id="WP_168099921.1">
    <property type="nucleotide sequence ID" value="NZ_JAATEN010000001.1"/>
</dbReference>
<feature type="region of interest" description="Disordered" evidence="1">
    <location>
        <begin position="141"/>
        <end position="165"/>
    </location>
</feature>
<keyword evidence="3" id="KW-1185">Reference proteome</keyword>
<evidence type="ECO:0000256" key="1">
    <source>
        <dbReference type="SAM" id="MobiDB-lite"/>
    </source>
</evidence>
<evidence type="ECO:0000313" key="2">
    <source>
        <dbReference type="EMBL" id="NJP99332.1"/>
    </source>
</evidence>
<accession>A0ABX1BQM6</accession>
<evidence type="ECO:0008006" key="4">
    <source>
        <dbReference type="Google" id="ProtNLM"/>
    </source>
</evidence>
<evidence type="ECO:0000313" key="3">
    <source>
        <dbReference type="Proteomes" id="UP000695264"/>
    </source>
</evidence>
<organism evidence="2 3">
    <name type="scientific">Streptomyces zingiberis</name>
    <dbReference type="NCBI Taxonomy" id="2053010"/>
    <lineage>
        <taxon>Bacteria</taxon>
        <taxon>Bacillati</taxon>
        <taxon>Actinomycetota</taxon>
        <taxon>Actinomycetes</taxon>
        <taxon>Kitasatosporales</taxon>
        <taxon>Streptomycetaceae</taxon>
        <taxon>Streptomyces</taxon>
    </lineage>
</organism>
<dbReference type="Proteomes" id="UP000695264">
    <property type="component" value="Unassembled WGS sequence"/>
</dbReference>
<feature type="compositionally biased region" description="Low complexity" evidence="1">
    <location>
        <begin position="148"/>
        <end position="165"/>
    </location>
</feature>
<protein>
    <recommendedName>
        <fullName evidence="4">Zinc-finger domain-containing protein</fullName>
    </recommendedName>
</protein>
<proteinExistence type="predicted"/>
<dbReference type="EMBL" id="JAATEN010000001">
    <property type="protein sequence ID" value="NJP99332.1"/>
    <property type="molecule type" value="Genomic_DNA"/>
</dbReference>
<gene>
    <name evidence="2" type="ORF">HCK00_01880</name>
</gene>